<reference evidence="2 3" key="1">
    <citation type="submission" date="2017-11" db="EMBL/GenBank/DDBJ databases">
        <title>Comparitive Functional Genomics of Dry Heat Resistant strains isolated from the Viking Spacecraft.</title>
        <authorList>
            <person name="Seuylemezian A."/>
            <person name="Cooper K."/>
            <person name="Vaishampayan P."/>
        </authorList>
    </citation>
    <scope>NUCLEOTIDE SEQUENCE [LARGE SCALE GENOMIC DNA]</scope>
    <source>
        <strain evidence="2 3">V1-29</strain>
    </source>
</reference>
<dbReference type="RefSeq" id="WP_101642382.1">
    <property type="nucleotide sequence ID" value="NZ_PGUY01000037.1"/>
</dbReference>
<evidence type="ECO:0000313" key="3">
    <source>
        <dbReference type="Proteomes" id="UP000234748"/>
    </source>
</evidence>
<gene>
    <name evidence="2" type="ORF">CUU66_11845</name>
</gene>
<feature type="transmembrane region" description="Helical" evidence="1">
    <location>
        <begin position="70"/>
        <end position="93"/>
    </location>
</feature>
<keyword evidence="1" id="KW-0472">Membrane</keyword>
<keyword evidence="3" id="KW-1185">Reference proteome</keyword>
<evidence type="ECO:0000256" key="1">
    <source>
        <dbReference type="SAM" id="Phobius"/>
    </source>
</evidence>
<organism evidence="2 3">
    <name type="scientific">Peribacillus deserti</name>
    <dbReference type="NCBI Taxonomy" id="673318"/>
    <lineage>
        <taxon>Bacteria</taxon>
        <taxon>Bacillati</taxon>
        <taxon>Bacillota</taxon>
        <taxon>Bacilli</taxon>
        <taxon>Bacillales</taxon>
        <taxon>Bacillaceae</taxon>
        <taxon>Peribacillus</taxon>
    </lineage>
</organism>
<proteinExistence type="predicted"/>
<comment type="caution">
    <text evidence="2">The sequence shown here is derived from an EMBL/GenBank/DDBJ whole genome shotgun (WGS) entry which is preliminary data.</text>
</comment>
<accession>A0A2N5M5H7</accession>
<feature type="transmembrane region" description="Helical" evidence="1">
    <location>
        <begin position="39"/>
        <end position="58"/>
    </location>
</feature>
<keyword evidence="1" id="KW-1133">Transmembrane helix</keyword>
<dbReference type="EMBL" id="PGUY01000037">
    <property type="protein sequence ID" value="PLT29595.1"/>
    <property type="molecule type" value="Genomic_DNA"/>
</dbReference>
<protein>
    <submittedName>
        <fullName evidence="2">Uncharacterized protein</fullName>
    </submittedName>
</protein>
<keyword evidence="1" id="KW-0812">Transmembrane</keyword>
<feature type="transmembrane region" description="Helical" evidence="1">
    <location>
        <begin position="6"/>
        <end position="27"/>
    </location>
</feature>
<sequence length="100" mass="11311">MLLGSFFHTSLTLILLFVSFVFIYVSIGKRTTRIKRSLGIIYILCSIPLLYVVIASPIPSPGSFAIGRVFVFTWILSIFLLFAAMFMTVVSIVTNWQKKQ</sequence>
<dbReference type="Proteomes" id="UP000234748">
    <property type="component" value="Unassembled WGS sequence"/>
</dbReference>
<evidence type="ECO:0000313" key="2">
    <source>
        <dbReference type="EMBL" id="PLT29595.1"/>
    </source>
</evidence>
<dbReference type="AlphaFoldDB" id="A0A2N5M5H7"/>
<name>A0A2N5M5H7_9BACI</name>